<dbReference type="InterPro" id="IPR024962">
    <property type="entry name" value="YukD-like"/>
</dbReference>
<dbReference type="EMBL" id="JADCKC010000002">
    <property type="protein sequence ID" value="MBE5037791.1"/>
    <property type="molecule type" value="Genomic_DNA"/>
</dbReference>
<name>A0ABR9R3U6_9FIRM</name>
<dbReference type="Gene3D" id="3.10.20.90">
    <property type="entry name" value="Phosphatidylinositol 3-kinase Catalytic Subunit, Chain A, domain 1"/>
    <property type="match status" value="1"/>
</dbReference>
<proteinExistence type="predicted"/>
<comment type="caution">
    <text evidence="1">The sequence shown here is derived from an EMBL/GenBank/DDBJ whole genome shotgun (WGS) entry which is preliminary data.</text>
</comment>
<organism evidence="1 2">
    <name type="scientific">Gemmiger gallinarum</name>
    <dbReference type="NCBI Taxonomy" id="2779354"/>
    <lineage>
        <taxon>Bacteria</taxon>
        <taxon>Bacillati</taxon>
        <taxon>Bacillota</taxon>
        <taxon>Clostridia</taxon>
        <taxon>Eubacteriales</taxon>
        <taxon>Gemmiger</taxon>
    </lineage>
</organism>
<sequence length="82" mass="9258">MILVEVSVPALGHSYDFELEETARVELLIREMVETICQKERLQAFEEGQPFSLYSPEGRARLDPQGTLARNGVRAGQQLLLL</sequence>
<evidence type="ECO:0000313" key="1">
    <source>
        <dbReference type="EMBL" id="MBE5037791.1"/>
    </source>
</evidence>
<reference evidence="1 2" key="1">
    <citation type="submission" date="2020-10" db="EMBL/GenBank/DDBJ databases">
        <title>ChiBAC.</title>
        <authorList>
            <person name="Zenner C."/>
            <person name="Hitch T.C.A."/>
            <person name="Clavel T."/>
        </authorList>
    </citation>
    <scope>NUCLEOTIDE SEQUENCE [LARGE SCALE GENOMIC DNA]</scope>
    <source>
        <strain evidence="1 2">DSM 109015</strain>
    </source>
</reference>
<accession>A0ABR9R3U6</accession>
<dbReference type="RefSeq" id="WP_193501401.1">
    <property type="nucleotide sequence ID" value="NZ_JADCKC010000002.1"/>
</dbReference>
<dbReference type="Proteomes" id="UP000768567">
    <property type="component" value="Unassembled WGS sequence"/>
</dbReference>
<evidence type="ECO:0000313" key="2">
    <source>
        <dbReference type="Proteomes" id="UP000768567"/>
    </source>
</evidence>
<protein>
    <recommendedName>
        <fullName evidence="3">WXG100 protein secretion system (Wss), protein YukD</fullName>
    </recommendedName>
</protein>
<keyword evidence="2" id="KW-1185">Reference proteome</keyword>
<dbReference type="Pfam" id="PF08817">
    <property type="entry name" value="YukD"/>
    <property type="match status" value="1"/>
</dbReference>
<gene>
    <name evidence="1" type="ORF">INF35_08335</name>
</gene>
<evidence type="ECO:0008006" key="3">
    <source>
        <dbReference type="Google" id="ProtNLM"/>
    </source>
</evidence>